<feature type="transmembrane region" description="Helical" evidence="1">
    <location>
        <begin position="6"/>
        <end position="27"/>
    </location>
</feature>
<organism evidence="2 3">
    <name type="scientific">candidate division WWE3 bacterium</name>
    <dbReference type="NCBI Taxonomy" id="2053526"/>
    <lineage>
        <taxon>Bacteria</taxon>
        <taxon>Katanobacteria</taxon>
    </lineage>
</organism>
<protein>
    <submittedName>
        <fullName evidence="2">Uncharacterized protein</fullName>
    </submittedName>
</protein>
<evidence type="ECO:0000313" key="3">
    <source>
        <dbReference type="Proteomes" id="UP000265540"/>
    </source>
</evidence>
<dbReference type="Proteomes" id="UP000265540">
    <property type="component" value="Unassembled WGS sequence"/>
</dbReference>
<keyword evidence="1" id="KW-1133">Transmembrane helix</keyword>
<sequence length="63" mass="7037">MNRGIITVIIFALFLITAMYIGDLFLSRMLRMPIDKVPAAAKIVVHGITLGLLFAVVKKFFAR</sequence>
<evidence type="ECO:0000256" key="1">
    <source>
        <dbReference type="SAM" id="Phobius"/>
    </source>
</evidence>
<feature type="transmembrane region" description="Helical" evidence="1">
    <location>
        <begin position="39"/>
        <end position="57"/>
    </location>
</feature>
<gene>
    <name evidence="2" type="ORF">C4561_05285</name>
</gene>
<proteinExistence type="predicted"/>
<keyword evidence="1" id="KW-0812">Transmembrane</keyword>
<comment type="caution">
    <text evidence="2">The sequence shown here is derived from an EMBL/GenBank/DDBJ whole genome shotgun (WGS) entry which is preliminary data.</text>
</comment>
<dbReference type="EMBL" id="QZJF01000021">
    <property type="protein sequence ID" value="RJR26529.1"/>
    <property type="molecule type" value="Genomic_DNA"/>
</dbReference>
<name>A0A3A4ZB47_UNCKA</name>
<keyword evidence="1" id="KW-0472">Membrane</keyword>
<dbReference type="AlphaFoldDB" id="A0A3A4ZB47"/>
<evidence type="ECO:0000313" key="2">
    <source>
        <dbReference type="EMBL" id="RJR26529.1"/>
    </source>
</evidence>
<accession>A0A3A4ZB47</accession>
<reference evidence="2 3" key="1">
    <citation type="journal article" date="2017" name="ISME J.">
        <title>Energy and carbon metabolisms in a deep terrestrial subsurface fluid microbial community.</title>
        <authorList>
            <person name="Momper L."/>
            <person name="Jungbluth S.P."/>
            <person name="Lee M.D."/>
            <person name="Amend J.P."/>
        </authorList>
    </citation>
    <scope>NUCLEOTIDE SEQUENCE [LARGE SCALE GENOMIC DNA]</scope>
    <source>
        <strain evidence="2">SURF_46</strain>
    </source>
</reference>